<sequence>MGGGKTAVFSPSLEAVDMVEKKDARNTPTVVLGGRVTMKELVAVARFGARVEFSEAYCQRVNQARGLVEKWIGEGRVMYGITTGFGALCTQVISPAETAQLQRNIVISHATSVGSPLSVEEVRATMFMVLQNVGQGFCGARLETVELYRQFLNLGLTPFAPGEGSVGYLSPEAHMALVLIGEGQAYVAGELLPAKEALRRVGLTPTVLAAKEGLVLVSGTTSVTAIGSLALYDMLNAAKSADIIGALTLEVLKGTTRAFDDRLMSVRPHEDQRSTAANVRNVLQDSEIAAHFRDYRLQDALSLRCIPQLHGAAKKTLKDALKTIEIEINSCCDNPILWPEGADGEAISGCNADSSYVGIELDSACIAATVLAKMSERRNNRLVDGSLSGYPWFLIRKPGLNSGLMIPQYTQAGLLNDMKILSHPATIDGIPTCGNQEDYVAMGYNAVKKARQVVEKLEFILAIELLSVYQAHQFIDGDRLPATAAQAVLGEIALTVPVMSEDIYLYPHINTLKNLIHSQKIVELVEDRIGTLL</sequence>
<dbReference type="Gene3D" id="1.10.275.10">
    <property type="entry name" value="Fumarase/aspartase (N-terminal domain)"/>
    <property type="match status" value="1"/>
</dbReference>
<proteinExistence type="predicted"/>
<dbReference type="AlphaFoldDB" id="A0A517DYI4"/>
<dbReference type="Gene3D" id="1.20.200.10">
    <property type="entry name" value="Fumarase/aspartase (Central domain)"/>
    <property type="match status" value="1"/>
</dbReference>
<dbReference type="PANTHER" id="PTHR10362">
    <property type="entry name" value="HISTIDINE AMMONIA-LYASE"/>
    <property type="match status" value="1"/>
</dbReference>
<gene>
    <name evidence="2" type="primary">hutH_3</name>
    <name evidence="2" type="ORF">SPTER_38430</name>
</gene>
<dbReference type="InterPro" id="IPR024083">
    <property type="entry name" value="Fumarase/histidase_N"/>
</dbReference>
<evidence type="ECO:0000313" key="3">
    <source>
        <dbReference type="Proteomes" id="UP000320776"/>
    </source>
</evidence>
<keyword evidence="3" id="KW-1185">Reference proteome</keyword>
<dbReference type="CDD" id="cd00332">
    <property type="entry name" value="PAL-HAL"/>
    <property type="match status" value="1"/>
</dbReference>
<dbReference type="InterPro" id="IPR001106">
    <property type="entry name" value="Aromatic_Lyase"/>
</dbReference>
<evidence type="ECO:0000256" key="1">
    <source>
        <dbReference type="ARBA" id="ARBA00023239"/>
    </source>
</evidence>
<keyword evidence="1 2" id="KW-0456">Lyase</keyword>
<dbReference type="InterPro" id="IPR008948">
    <property type="entry name" value="L-Aspartase-like"/>
</dbReference>
<accession>A0A517DYI4</accession>
<name>A0A517DYI4_9FIRM</name>
<dbReference type="SUPFAM" id="SSF48557">
    <property type="entry name" value="L-aspartase-like"/>
    <property type="match status" value="1"/>
</dbReference>
<dbReference type="Proteomes" id="UP000320776">
    <property type="component" value="Chromosome"/>
</dbReference>
<reference evidence="2 3" key="1">
    <citation type="submission" date="2019-02" db="EMBL/GenBank/DDBJ databases">
        <title>Closed genome of Sporomusa termitida DSM 4440.</title>
        <authorList>
            <person name="Poehlein A."/>
            <person name="Daniel R."/>
        </authorList>
    </citation>
    <scope>NUCLEOTIDE SEQUENCE [LARGE SCALE GENOMIC DNA]</scope>
    <source>
        <strain evidence="2 3">DSM 4440</strain>
    </source>
</reference>
<dbReference type="FunFam" id="1.10.275.10:FF:000005">
    <property type="entry name" value="Histidine ammonia-lyase"/>
    <property type="match status" value="1"/>
</dbReference>
<evidence type="ECO:0000313" key="2">
    <source>
        <dbReference type="EMBL" id="QDR82415.1"/>
    </source>
</evidence>
<dbReference type="GO" id="GO:0004397">
    <property type="term" value="F:histidine ammonia-lyase activity"/>
    <property type="evidence" value="ECO:0007669"/>
    <property type="project" value="UniProtKB-EC"/>
</dbReference>
<dbReference type="Pfam" id="PF00221">
    <property type="entry name" value="Lyase_aromatic"/>
    <property type="match status" value="1"/>
</dbReference>
<dbReference type="KEGG" id="sted:SPTER_38430"/>
<protein>
    <submittedName>
        <fullName evidence="2">Histidine ammonia-lyase</fullName>
        <ecNumber evidence="2">4.3.1.3</ecNumber>
    </submittedName>
</protein>
<organism evidence="2 3">
    <name type="scientific">Sporomusa termitida</name>
    <dbReference type="NCBI Taxonomy" id="2377"/>
    <lineage>
        <taxon>Bacteria</taxon>
        <taxon>Bacillati</taxon>
        <taxon>Bacillota</taxon>
        <taxon>Negativicutes</taxon>
        <taxon>Selenomonadales</taxon>
        <taxon>Sporomusaceae</taxon>
        <taxon>Sporomusa</taxon>
    </lineage>
</organism>
<dbReference type="EC" id="4.3.1.3" evidence="2"/>
<dbReference type="EMBL" id="CP036259">
    <property type="protein sequence ID" value="QDR82415.1"/>
    <property type="molecule type" value="Genomic_DNA"/>
</dbReference>